<dbReference type="EMBL" id="UINC01007093">
    <property type="protein sequence ID" value="SVA31370.1"/>
    <property type="molecule type" value="Genomic_DNA"/>
</dbReference>
<dbReference type="SUPFAM" id="SSF52540">
    <property type="entry name" value="P-loop containing nucleoside triphosphate hydrolases"/>
    <property type="match status" value="1"/>
</dbReference>
<dbReference type="PANTHER" id="PTHR30267">
    <property type="entry name" value="PROTEIN KINASE PRKA"/>
    <property type="match status" value="1"/>
</dbReference>
<gene>
    <name evidence="1" type="ORF">METZ01_LOCUS84224</name>
</gene>
<dbReference type="InterPro" id="IPR027417">
    <property type="entry name" value="P-loop_NTPase"/>
</dbReference>
<organism evidence="1">
    <name type="scientific">marine metagenome</name>
    <dbReference type="NCBI Taxonomy" id="408172"/>
    <lineage>
        <taxon>unclassified sequences</taxon>
        <taxon>metagenomes</taxon>
        <taxon>ecological metagenomes</taxon>
    </lineage>
</organism>
<name>A0A381UTF8_9ZZZZ</name>
<protein>
    <recommendedName>
        <fullName evidence="2">Magnesium chelatase</fullName>
    </recommendedName>
</protein>
<evidence type="ECO:0008006" key="2">
    <source>
        <dbReference type="Google" id="ProtNLM"/>
    </source>
</evidence>
<dbReference type="GO" id="GO:0004672">
    <property type="term" value="F:protein kinase activity"/>
    <property type="evidence" value="ECO:0007669"/>
    <property type="project" value="TreeGrafter"/>
</dbReference>
<dbReference type="AlphaFoldDB" id="A0A381UTF8"/>
<accession>A0A381UTF8</accession>
<sequence length="466" mass="52264">MSVPKAKTIGQLKEAGYQSRSVKQEIRENLIDKIDKGDSTFPGIVGFDLTVIPQIENALIAGQDIILLGERGQAKTRILRQLTSLLDEYVPVIEGCDINDDPLTPICHQCLGLIRDEGDKVAIGWMGREKRYSEKLATPDVSVADLVGEIDPIKIAEGRHLSDEEAIHFGMIPRSHRSVFCINELPDLSERIQVSLFNLLQERDIQIKGYQIRLPLDLFLVATANPEDYTNRGRIITPLKDRYGSQIRTHYPSTLEQELQIVNQERRRFEDVEDRVDVPGFMKTLIATFTQLARRSPEVNQRSGVSLRVTIANYETLLAQAFRRSVRQGVKSSPRISDLEFLTASTIGKLELETVEEGKEGEIIDSILQRAVLNTFNETIEREKLTKLLESIGGGMTIEVGTDRPDEDYKEAIDSVEGMADLLAELADSTDISMKVAAFEFILEGLHLNKLINKASNGLEDVYSQN</sequence>
<evidence type="ECO:0000313" key="1">
    <source>
        <dbReference type="EMBL" id="SVA31370.1"/>
    </source>
</evidence>
<dbReference type="PANTHER" id="PTHR30267:SF2">
    <property type="entry name" value="PROTEIN PRKA"/>
    <property type="match status" value="1"/>
</dbReference>
<dbReference type="FunFam" id="3.40.50.300:FF:000841">
    <property type="entry name" value="Magnesium protoporphyrin chelatase"/>
    <property type="match status" value="1"/>
</dbReference>
<proteinExistence type="predicted"/>
<dbReference type="Gene3D" id="3.40.50.300">
    <property type="entry name" value="P-loop containing nucleotide triphosphate hydrolases"/>
    <property type="match status" value="1"/>
</dbReference>
<reference evidence="1" key="1">
    <citation type="submission" date="2018-05" db="EMBL/GenBank/DDBJ databases">
        <authorList>
            <person name="Lanie J.A."/>
            <person name="Ng W.-L."/>
            <person name="Kazmierczak K.M."/>
            <person name="Andrzejewski T.M."/>
            <person name="Davidsen T.M."/>
            <person name="Wayne K.J."/>
            <person name="Tettelin H."/>
            <person name="Glass J.I."/>
            <person name="Rusch D."/>
            <person name="Podicherti R."/>
            <person name="Tsui H.-C.T."/>
            <person name="Winkler M.E."/>
        </authorList>
    </citation>
    <scope>NUCLEOTIDE SEQUENCE</scope>
</reference>